<comment type="caution">
    <text evidence="2">The sequence shown here is derived from an EMBL/GenBank/DDBJ whole genome shotgun (WGS) entry which is preliminary data.</text>
</comment>
<keyword evidence="3" id="KW-1185">Reference proteome</keyword>
<protein>
    <recommendedName>
        <fullName evidence="1">Carrier domain-containing protein</fullName>
    </recommendedName>
</protein>
<dbReference type="Pfam" id="PF00550">
    <property type="entry name" value="PP-binding"/>
    <property type="match status" value="1"/>
</dbReference>
<dbReference type="InterPro" id="IPR036736">
    <property type="entry name" value="ACP-like_sf"/>
</dbReference>
<organism evidence="2 3">
    <name type="scientific">Hassallia byssoidea VB512170</name>
    <dbReference type="NCBI Taxonomy" id="1304833"/>
    <lineage>
        <taxon>Bacteria</taxon>
        <taxon>Bacillati</taxon>
        <taxon>Cyanobacteriota</taxon>
        <taxon>Cyanophyceae</taxon>
        <taxon>Nostocales</taxon>
        <taxon>Tolypothrichaceae</taxon>
        <taxon>Hassallia</taxon>
    </lineage>
</organism>
<gene>
    <name evidence="2" type="ORF">PI95_033285</name>
</gene>
<evidence type="ECO:0000313" key="2">
    <source>
        <dbReference type="EMBL" id="NEU77232.1"/>
    </source>
</evidence>
<dbReference type="Proteomes" id="UP000031549">
    <property type="component" value="Unassembled WGS sequence"/>
</dbReference>
<evidence type="ECO:0000259" key="1">
    <source>
        <dbReference type="Pfam" id="PF00550"/>
    </source>
</evidence>
<dbReference type="EMBL" id="JTCM02000167">
    <property type="protein sequence ID" value="NEU77232.1"/>
    <property type="molecule type" value="Genomic_DNA"/>
</dbReference>
<sequence length="79" mass="9116">MKRSHDSYFDSATPRISSGFSRVTTDPKVNPLGIDEIDQVEFLIAIEEEFGIEIAEGYFLNEYVTVKQMIDYIRKILPK</sequence>
<dbReference type="InterPro" id="IPR009081">
    <property type="entry name" value="PP-bd_ACP"/>
</dbReference>
<accession>A0A846HIS7</accession>
<feature type="domain" description="Carrier" evidence="1">
    <location>
        <begin position="32"/>
        <end position="73"/>
    </location>
</feature>
<evidence type="ECO:0000313" key="3">
    <source>
        <dbReference type="Proteomes" id="UP000031549"/>
    </source>
</evidence>
<name>A0A846HIS7_9CYAN</name>
<proteinExistence type="predicted"/>
<dbReference type="Gene3D" id="1.10.1200.10">
    <property type="entry name" value="ACP-like"/>
    <property type="match status" value="1"/>
</dbReference>
<reference evidence="2 3" key="1">
    <citation type="journal article" date="2015" name="Genome Announc.">
        <title>Draft Genome Sequence of Cyanobacterium Hassallia byssoidea Strain VB512170, Isolated from Monuments in India.</title>
        <authorList>
            <person name="Singh D."/>
            <person name="Chandrababunaidu M.M."/>
            <person name="Panda A."/>
            <person name="Sen D."/>
            <person name="Bhattacharyya S."/>
            <person name="Adhikary S.P."/>
            <person name="Tripathy S."/>
        </authorList>
    </citation>
    <scope>NUCLEOTIDE SEQUENCE [LARGE SCALE GENOMIC DNA]</scope>
    <source>
        <strain evidence="2 3">VB512170</strain>
    </source>
</reference>
<dbReference type="AlphaFoldDB" id="A0A846HIS7"/>
<dbReference type="SUPFAM" id="SSF47336">
    <property type="entry name" value="ACP-like"/>
    <property type="match status" value="1"/>
</dbReference>